<reference evidence="5 6" key="1">
    <citation type="submission" date="2020-08" db="EMBL/GenBank/DDBJ databases">
        <title>Genome public.</title>
        <authorList>
            <person name="Liu C."/>
            <person name="Sun Q."/>
        </authorList>
    </citation>
    <scope>NUCLEOTIDE SEQUENCE [LARGE SCALE GENOMIC DNA]</scope>
    <source>
        <strain evidence="5 6">NSJ-35</strain>
    </source>
</reference>
<organism evidence="5 6">
    <name type="scientific">Christensenella tenuis</name>
    <dbReference type="NCBI Taxonomy" id="2763033"/>
    <lineage>
        <taxon>Bacteria</taxon>
        <taxon>Bacillati</taxon>
        <taxon>Bacillota</taxon>
        <taxon>Clostridia</taxon>
        <taxon>Christensenellales</taxon>
        <taxon>Christensenellaceae</taxon>
        <taxon>Christensenella</taxon>
    </lineage>
</organism>
<keyword evidence="3" id="KW-0812">Transmembrane</keyword>
<keyword evidence="3" id="KW-0472">Membrane</keyword>
<feature type="domain" description="NodB homology" evidence="4">
    <location>
        <begin position="276"/>
        <end position="352"/>
    </location>
</feature>
<dbReference type="InterPro" id="IPR011330">
    <property type="entry name" value="Glyco_hydro/deAcase_b/a-brl"/>
</dbReference>
<evidence type="ECO:0000256" key="3">
    <source>
        <dbReference type="SAM" id="Phobius"/>
    </source>
</evidence>
<evidence type="ECO:0000313" key="5">
    <source>
        <dbReference type="EMBL" id="MBC5648994.1"/>
    </source>
</evidence>
<evidence type="ECO:0000256" key="2">
    <source>
        <dbReference type="ARBA" id="ARBA00022729"/>
    </source>
</evidence>
<protein>
    <submittedName>
        <fullName evidence="5">Polysaccharide deacetylase family protein</fullName>
    </submittedName>
</protein>
<name>A0ABR7EIM7_9FIRM</name>
<feature type="transmembrane region" description="Helical" evidence="3">
    <location>
        <begin position="20"/>
        <end position="42"/>
    </location>
</feature>
<dbReference type="InterPro" id="IPR002509">
    <property type="entry name" value="NODB_dom"/>
</dbReference>
<dbReference type="InterPro" id="IPR051398">
    <property type="entry name" value="Polysacch_Deacetylase"/>
</dbReference>
<evidence type="ECO:0000256" key="1">
    <source>
        <dbReference type="ARBA" id="ARBA00004613"/>
    </source>
</evidence>
<dbReference type="SUPFAM" id="SSF88713">
    <property type="entry name" value="Glycoside hydrolase/deacetylase"/>
    <property type="match status" value="1"/>
</dbReference>
<dbReference type="EMBL" id="JACOON010000006">
    <property type="protein sequence ID" value="MBC5648994.1"/>
    <property type="molecule type" value="Genomic_DNA"/>
</dbReference>
<dbReference type="Pfam" id="PF01522">
    <property type="entry name" value="Polysacc_deac_1"/>
    <property type="match status" value="1"/>
</dbReference>
<keyword evidence="6" id="KW-1185">Reference proteome</keyword>
<evidence type="ECO:0000313" key="6">
    <source>
        <dbReference type="Proteomes" id="UP000606889"/>
    </source>
</evidence>
<dbReference type="PANTHER" id="PTHR34216">
    <property type="match status" value="1"/>
</dbReference>
<dbReference type="RefSeq" id="WP_186858445.1">
    <property type="nucleotide sequence ID" value="NZ_JACOON010000006.1"/>
</dbReference>
<evidence type="ECO:0000259" key="4">
    <source>
        <dbReference type="Pfam" id="PF01522"/>
    </source>
</evidence>
<gene>
    <name evidence="5" type="ORF">H8S18_11655</name>
</gene>
<comment type="subcellular location">
    <subcellularLocation>
        <location evidence="1">Secreted</location>
    </subcellularLocation>
</comment>
<dbReference type="PANTHER" id="PTHR34216:SF3">
    <property type="entry name" value="POLY-BETA-1,6-N-ACETYL-D-GLUCOSAMINE N-DEACETYLASE"/>
    <property type="match status" value="1"/>
</dbReference>
<keyword evidence="3" id="KW-1133">Transmembrane helix</keyword>
<dbReference type="Gene3D" id="3.20.20.370">
    <property type="entry name" value="Glycoside hydrolase/deacetylase"/>
    <property type="match status" value="1"/>
</dbReference>
<keyword evidence="2" id="KW-0732">Signal</keyword>
<proteinExistence type="predicted"/>
<dbReference type="Proteomes" id="UP000606889">
    <property type="component" value="Unassembled WGS sequence"/>
</dbReference>
<sequence length="416" mass="46770">MEEYSRYKRNRYARKRKIRIRRVVTVLIVAFAVVLLVCLIGGGKTSGSSFDPESTAPIQEDALTPVIVSPTETPEMSAAVPEPAATPTATPSEQKLVEYTGPVEHFFTHYLIAYPEIALSKGSGADDLWNNCITPHELEAVLQSLYDNGYILVDYNTIYETDENGKSHFTSLMLPEGKKPMVFSIDDVIGTKRDRGRGTIDKYILGEDGKIWTYTLMDDGSESIRNDNDFIPIIDAFIEEHPDFSLNGARGIIATTGFNGLLGYDVTNESERAEVQPIVDYLLAEGWTFASHSFHHFHWEKITVEKAAADIEKWNDQIASICGPVEMFVWPYGEYMETSNEKYLALKDAGFRVFCGTYAKGGQIEWPDGTLLMERRMVDGYALDHFRETYLAFFDANIVRDVKRPAKGEVIPEAGY</sequence>
<accession>A0ABR7EIM7</accession>
<comment type="caution">
    <text evidence="5">The sequence shown here is derived from an EMBL/GenBank/DDBJ whole genome shotgun (WGS) entry which is preliminary data.</text>
</comment>